<dbReference type="AlphaFoldDB" id="A0A4R1R500"/>
<proteinExistence type="predicted"/>
<organism evidence="1 2">
    <name type="scientific">Kineothrix alysoides</name>
    <dbReference type="NCBI Taxonomy" id="1469948"/>
    <lineage>
        <taxon>Bacteria</taxon>
        <taxon>Bacillati</taxon>
        <taxon>Bacillota</taxon>
        <taxon>Clostridia</taxon>
        <taxon>Lachnospirales</taxon>
        <taxon>Lachnospiraceae</taxon>
        <taxon>Kineothrix</taxon>
    </lineage>
</organism>
<dbReference type="Pfam" id="PF04883">
    <property type="entry name" value="HK97-gp10_like"/>
    <property type="match status" value="1"/>
</dbReference>
<dbReference type="RefSeq" id="WP_031389085.1">
    <property type="nucleotide sequence ID" value="NZ_JPNB01000001.1"/>
</dbReference>
<evidence type="ECO:0000313" key="1">
    <source>
        <dbReference type="EMBL" id="TCL60573.1"/>
    </source>
</evidence>
<gene>
    <name evidence="1" type="ORF">EDD76_102271</name>
</gene>
<dbReference type="EMBL" id="SLUO01000002">
    <property type="protein sequence ID" value="TCL60573.1"/>
    <property type="molecule type" value="Genomic_DNA"/>
</dbReference>
<reference evidence="1 2" key="1">
    <citation type="submission" date="2019-03" db="EMBL/GenBank/DDBJ databases">
        <title>Genomic Encyclopedia of Type Strains, Phase IV (KMG-IV): sequencing the most valuable type-strain genomes for metagenomic binning, comparative biology and taxonomic classification.</title>
        <authorList>
            <person name="Goeker M."/>
        </authorList>
    </citation>
    <scope>NUCLEOTIDE SEQUENCE [LARGE SCALE GENOMIC DNA]</scope>
    <source>
        <strain evidence="1 2">DSM 100556</strain>
    </source>
</reference>
<comment type="caution">
    <text evidence="1">The sequence shown here is derived from an EMBL/GenBank/DDBJ whole genome shotgun (WGS) entry which is preliminary data.</text>
</comment>
<name>A0A4R1R500_9FIRM</name>
<keyword evidence="2" id="KW-1185">Reference proteome</keyword>
<dbReference type="InterPro" id="IPR010064">
    <property type="entry name" value="HK97-gp10_tail"/>
</dbReference>
<dbReference type="Proteomes" id="UP000295718">
    <property type="component" value="Unassembled WGS sequence"/>
</dbReference>
<protein>
    <submittedName>
        <fullName evidence="1">Bacteriophage HK97-gp10 putative tail-component</fullName>
    </submittedName>
</protein>
<accession>A0A4R1R500</accession>
<dbReference type="OrthoDB" id="1696709at2"/>
<evidence type="ECO:0000313" key="2">
    <source>
        <dbReference type="Proteomes" id="UP000295718"/>
    </source>
</evidence>
<dbReference type="STRING" id="1469948.GCA_000732725_00307"/>
<sequence>MGKNVSIDDFPSIVKRELEEYASMAAEDVKNVVTEVSEHTKQEIQSNAPVLTGAYKKSWKVTKTKETASSLEMTVHSDRRYRLTHLLEKGHAKRGGGRTKAIPHIAPAEANAEKELLSAIERSLK</sequence>